<proteinExistence type="predicted"/>
<dbReference type="EMBL" id="JAVFWL010000006">
    <property type="protein sequence ID" value="KAK6761704.1"/>
    <property type="molecule type" value="Genomic_DNA"/>
</dbReference>
<reference evidence="1 3" key="1">
    <citation type="submission" date="2023-08" db="EMBL/GenBank/DDBJ databases">
        <title>A Necator americanus chromosomal reference genome.</title>
        <authorList>
            <person name="Ilik V."/>
            <person name="Petrzelkova K.J."/>
            <person name="Pardy F."/>
            <person name="Fuh T."/>
            <person name="Niatou-Singa F.S."/>
            <person name="Gouil Q."/>
            <person name="Baker L."/>
            <person name="Ritchie M.E."/>
            <person name="Jex A.R."/>
            <person name="Gazzola D."/>
            <person name="Li H."/>
            <person name="Toshio Fujiwara R."/>
            <person name="Zhan B."/>
            <person name="Aroian R.V."/>
            <person name="Pafco B."/>
            <person name="Schwarz E.M."/>
        </authorList>
    </citation>
    <scope>NUCLEOTIDE SEQUENCE [LARGE SCALE GENOMIC DNA]</scope>
    <source>
        <strain evidence="1 3">Aroian</strain>
        <tissue evidence="1">Whole animal</tissue>
    </source>
</reference>
<comment type="caution">
    <text evidence="1">The sequence shown here is derived from an EMBL/GenBank/DDBJ whole genome shotgun (WGS) entry which is preliminary data.</text>
</comment>
<accession>A0ABR1EG91</accession>
<dbReference type="EMBL" id="JAVFWL010000006">
    <property type="protein sequence ID" value="KAK6761715.1"/>
    <property type="molecule type" value="Genomic_DNA"/>
</dbReference>
<organism evidence="1 3">
    <name type="scientific">Necator americanus</name>
    <name type="common">Human hookworm</name>
    <dbReference type="NCBI Taxonomy" id="51031"/>
    <lineage>
        <taxon>Eukaryota</taxon>
        <taxon>Metazoa</taxon>
        <taxon>Ecdysozoa</taxon>
        <taxon>Nematoda</taxon>
        <taxon>Chromadorea</taxon>
        <taxon>Rhabditida</taxon>
        <taxon>Rhabditina</taxon>
        <taxon>Rhabditomorpha</taxon>
        <taxon>Strongyloidea</taxon>
        <taxon>Ancylostomatidae</taxon>
        <taxon>Bunostominae</taxon>
        <taxon>Necator</taxon>
    </lineage>
</organism>
<evidence type="ECO:0008006" key="4">
    <source>
        <dbReference type="Google" id="ProtNLM"/>
    </source>
</evidence>
<keyword evidence="3" id="KW-1185">Reference proteome</keyword>
<protein>
    <recommendedName>
        <fullName evidence="4">BAR domain-containing protein</fullName>
    </recommendedName>
</protein>
<sequence>MDNVDEEYDRLVEHLHDCTKKAESFKTTTRRLSLQIPELIRQRGAARAPGNLELTFELARHCTEAIKEDLKERGTVKRYPYDVSPRIQEANKKSSHWRVNPLWVRQRVLLEFVFR</sequence>
<dbReference type="Proteomes" id="UP001303046">
    <property type="component" value="Unassembled WGS sequence"/>
</dbReference>
<name>A0ABR1EG91_NECAM</name>
<evidence type="ECO:0000313" key="3">
    <source>
        <dbReference type="Proteomes" id="UP001303046"/>
    </source>
</evidence>
<gene>
    <name evidence="1" type="primary">Necator_chrX.g22855</name>
    <name evidence="2" type="synonym">Necator_chrX.g22864</name>
    <name evidence="1" type="ORF">RB195_022692</name>
    <name evidence="2" type="ORF">RB195_022701</name>
</gene>
<evidence type="ECO:0000313" key="1">
    <source>
        <dbReference type="EMBL" id="KAK6761704.1"/>
    </source>
</evidence>
<evidence type="ECO:0000313" key="2">
    <source>
        <dbReference type="EMBL" id="KAK6761715.1"/>
    </source>
</evidence>